<dbReference type="EMBL" id="ML122274">
    <property type="protein sequence ID" value="RPD58560.1"/>
    <property type="molecule type" value="Genomic_DNA"/>
</dbReference>
<dbReference type="AlphaFoldDB" id="A0A5C2S4U2"/>
<dbReference type="GO" id="GO:0016616">
    <property type="term" value="F:oxidoreductase activity, acting on the CH-OH group of donors, NAD or NADP as acceptor"/>
    <property type="evidence" value="ECO:0007669"/>
    <property type="project" value="TreeGrafter"/>
</dbReference>
<dbReference type="PANTHER" id="PTHR45458">
    <property type="entry name" value="SHORT-CHAIN DEHYDROGENASE/REDUCTASE SDR"/>
    <property type="match status" value="1"/>
</dbReference>
<dbReference type="Gene3D" id="3.40.50.720">
    <property type="entry name" value="NAD(P)-binding Rossmann-like Domain"/>
    <property type="match status" value="1"/>
</dbReference>
<proteinExistence type="predicted"/>
<keyword evidence="2" id="KW-1185">Reference proteome</keyword>
<evidence type="ECO:0000313" key="2">
    <source>
        <dbReference type="Proteomes" id="UP000313359"/>
    </source>
</evidence>
<organism evidence="1 2">
    <name type="scientific">Lentinus tigrinus ALCF2SS1-6</name>
    <dbReference type="NCBI Taxonomy" id="1328759"/>
    <lineage>
        <taxon>Eukaryota</taxon>
        <taxon>Fungi</taxon>
        <taxon>Dikarya</taxon>
        <taxon>Basidiomycota</taxon>
        <taxon>Agaricomycotina</taxon>
        <taxon>Agaricomycetes</taxon>
        <taxon>Polyporales</taxon>
        <taxon>Polyporaceae</taxon>
        <taxon>Lentinus</taxon>
    </lineage>
</organism>
<dbReference type="OrthoDB" id="9876299at2759"/>
<dbReference type="InterPro" id="IPR052184">
    <property type="entry name" value="SDR_enzymes"/>
</dbReference>
<reference evidence="1" key="1">
    <citation type="journal article" date="2018" name="Genome Biol. Evol.">
        <title>Genomics and development of Lentinus tigrinus, a white-rot wood-decaying mushroom with dimorphic fruiting bodies.</title>
        <authorList>
            <person name="Wu B."/>
            <person name="Xu Z."/>
            <person name="Knudson A."/>
            <person name="Carlson A."/>
            <person name="Chen N."/>
            <person name="Kovaka S."/>
            <person name="LaButti K."/>
            <person name="Lipzen A."/>
            <person name="Pennachio C."/>
            <person name="Riley R."/>
            <person name="Schakwitz W."/>
            <person name="Umezawa K."/>
            <person name="Ohm R.A."/>
            <person name="Grigoriev I.V."/>
            <person name="Nagy L.G."/>
            <person name="Gibbons J."/>
            <person name="Hibbett D."/>
        </authorList>
    </citation>
    <scope>NUCLEOTIDE SEQUENCE [LARGE SCALE GENOMIC DNA]</scope>
    <source>
        <strain evidence="1">ALCF2SS1-6</strain>
    </source>
</reference>
<dbReference type="InterPro" id="IPR036291">
    <property type="entry name" value="NAD(P)-bd_dom_sf"/>
</dbReference>
<dbReference type="InterPro" id="IPR002347">
    <property type="entry name" value="SDR_fam"/>
</dbReference>
<evidence type="ECO:0000313" key="1">
    <source>
        <dbReference type="EMBL" id="RPD58560.1"/>
    </source>
</evidence>
<sequence length="269" mass="28995">MVSYAIIGASRGLGLEYVRQLARRQNTTVFAIVRNATRSTHLSVAISGLKNVHVFEGDVTDHPSLERVAKQVGKITGGTLDYMIHVAARTDPELLYQSLDDYTSMDELDKDCIATFKINTLGAIHAISAFLPLLRAGASKKIIVLGSPAGDFRLTRAGSIGDMSAYCISKAGNLIATMKYAVKLKSEGFCVVLLSPGLVDTTGTIGEHGDAAGKALLDKWVTENSRGSEPIPYIYPEESVNDQLKVVDNLKVSDNGRFLTLAGEDYVMP</sequence>
<dbReference type="PRINTS" id="PR00081">
    <property type="entry name" value="GDHRDH"/>
</dbReference>
<dbReference type="Pfam" id="PF00106">
    <property type="entry name" value="adh_short"/>
    <property type="match status" value="1"/>
</dbReference>
<gene>
    <name evidence="1" type="ORF">L227DRAFT_550348</name>
</gene>
<name>A0A5C2S4U2_9APHY</name>
<dbReference type="PANTHER" id="PTHR45458:SF3">
    <property type="entry name" value="CHAIN DEHYDROGENASE (ATSC), PUTATIVE-RELATED"/>
    <property type="match status" value="1"/>
</dbReference>
<dbReference type="SUPFAM" id="SSF51735">
    <property type="entry name" value="NAD(P)-binding Rossmann-fold domains"/>
    <property type="match status" value="1"/>
</dbReference>
<protein>
    <submittedName>
        <fullName evidence="1">NAD-P-binding protein</fullName>
    </submittedName>
</protein>
<accession>A0A5C2S4U2</accession>
<dbReference type="Proteomes" id="UP000313359">
    <property type="component" value="Unassembled WGS sequence"/>
</dbReference>